<keyword evidence="3" id="KW-1185">Reference proteome</keyword>
<dbReference type="Gene3D" id="1.20.120.1490">
    <property type="match status" value="1"/>
</dbReference>
<evidence type="ECO:0000313" key="3">
    <source>
        <dbReference type="Proteomes" id="UP000005317"/>
    </source>
</evidence>
<dbReference type="OrthoDB" id="7065572at2"/>
<organism evidence="2 3">
    <name type="scientific">Thiothrix nivea (strain ATCC 35100 / DSM 5205 / JP2)</name>
    <dbReference type="NCBI Taxonomy" id="870187"/>
    <lineage>
        <taxon>Bacteria</taxon>
        <taxon>Pseudomonadati</taxon>
        <taxon>Pseudomonadota</taxon>
        <taxon>Gammaproteobacteria</taxon>
        <taxon>Thiotrichales</taxon>
        <taxon>Thiotrichaceae</taxon>
        <taxon>Thiothrix</taxon>
    </lineage>
</organism>
<feature type="chain" id="PRO_5024799393" description="LTXXQ motif family protein" evidence="1">
    <location>
        <begin position="21"/>
        <end position="178"/>
    </location>
</feature>
<dbReference type="EMBL" id="JH651384">
    <property type="protein sequence ID" value="EIJ35484.1"/>
    <property type="molecule type" value="Genomic_DNA"/>
</dbReference>
<name>A0A656HHH4_THINJ</name>
<keyword evidence="1" id="KW-0732">Signal</keyword>
<protein>
    <recommendedName>
        <fullName evidence="4">LTXXQ motif family protein</fullName>
    </recommendedName>
</protein>
<dbReference type="RefSeq" id="WP_002709384.1">
    <property type="nucleotide sequence ID" value="NZ_JH651384.1"/>
</dbReference>
<gene>
    <name evidence="2" type="ORF">Thini_2958</name>
</gene>
<accession>A0A656HHH4</accession>
<dbReference type="AlphaFoldDB" id="A0A656HHH4"/>
<sequence precursor="true">MLKPISYLLLSAALSNVAFAEETATTAPAAPAMHAMHAADAAAPMDAEAAAKQAFMKNMMHANPLPNYMMIIKKEADNLKMTDEQKAKADAWYNENNPKAAEAVKNIIAAEQALAEASMNGASAEELMKQFDETAAMRRTLAEQKAKCSDYMREVLTPEQWEQVVKMQKEAMAAAPAN</sequence>
<feature type="signal peptide" evidence="1">
    <location>
        <begin position="1"/>
        <end position="20"/>
    </location>
</feature>
<evidence type="ECO:0000256" key="1">
    <source>
        <dbReference type="SAM" id="SignalP"/>
    </source>
</evidence>
<evidence type="ECO:0008006" key="4">
    <source>
        <dbReference type="Google" id="ProtNLM"/>
    </source>
</evidence>
<reference evidence="3" key="1">
    <citation type="journal article" date="2011" name="Stand. Genomic Sci.">
        <title>Genome sequence of the filamentous, gliding Thiothrix nivea neotype strain (JP2(T)).</title>
        <authorList>
            <person name="Lapidus A."/>
            <person name="Nolan M."/>
            <person name="Lucas S."/>
            <person name="Glavina Del Rio T."/>
            <person name="Tice H."/>
            <person name="Cheng J.F."/>
            <person name="Tapia R."/>
            <person name="Han C."/>
            <person name="Goodwin L."/>
            <person name="Pitluck S."/>
            <person name="Liolios K."/>
            <person name="Pagani I."/>
            <person name="Ivanova N."/>
            <person name="Huntemann M."/>
            <person name="Mavromatis K."/>
            <person name="Mikhailova N."/>
            <person name="Pati A."/>
            <person name="Chen A."/>
            <person name="Palaniappan K."/>
            <person name="Land M."/>
            <person name="Brambilla E.M."/>
            <person name="Rohde M."/>
            <person name="Abt B."/>
            <person name="Verbarg S."/>
            <person name="Goker M."/>
            <person name="Bristow J."/>
            <person name="Eisen J.A."/>
            <person name="Markowitz V."/>
            <person name="Hugenholtz P."/>
            <person name="Kyrpides N.C."/>
            <person name="Klenk H.P."/>
            <person name="Woyke T."/>
        </authorList>
    </citation>
    <scope>NUCLEOTIDE SEQUENCE [LARGE SCALE GENOMIC DNA]</scope>
    <source>
        <strain evidence="3">ATCC 35100 / DSM 5205 / JP2</strain>
    </source>
</reference>
<proteinExistence type="predicted"/>
<dbReference type="Proteomes" id="UP000005317">
    <property type="component" value="Unassembled WGS sequence"/>
</dbReference>
<evidence type="ECO:0000313" key="2">
    <source>
        <dbReference type="EMBL" id="EIJ35484.1"/>
    </source>
</evidence>